<dbReference type="EMBL" id="JAFNEN010000396">
    <property type="protein sequence ID" value="KAG8183944.1"/>
    <property type="molecule type" value="Genomic_DNA"/>
</dbReference>
<feature type="region of interest" description="Disordered" evidence="1">
    <location>
        <begin position="1"/>
        <end position="21"/>
    </location>
</feature>
<proteinExistence type="predicted"/>
<sequence>MCTPTRGRGGRGTTPPIGHKLRDVSPFINIRPGSRIGVESAKVLAMRWQHRQRADDEIEKMLTGMDPLCNRSCFV</sequence>
<dbReference type="Proteomes" id="UP000827092">
    <property type="component" value="Unassembled WGS sequence"/>
</dbReference>
<evidence type="ECO:0000313" key="3">
    <source>
        <dbReference type="Proteomes" id="UP000827092"/>
    </source>
</evidence>
<organism evidence="2 3">
    <name type="scientific">Oedothorax gibbosus</name>
    <dbReference type="NCBI Taxonomy" id="931172"/>
    <lineage>
        <taxon>Eukaryota</taxon>
        <taxon>Metazoa</taxon>
        <taxon>Ecdysozoa</taxon>
        <taxon>Arthropoda</taxon>
        <taxon>Chelicerata</taxon>
        <taxon>Arachnida</taxon>
        <taxon>Araneae</taxon>
        <taxon>Araneomorphae</taxon>
        <taxon>Entelegynae</taxon>
        <taxon>Araneoidea</taxon>
        <taxon>Linyphiidae</taxon>
        <taxon>Erigoninae</taxon>
        <taxon>Oedothorax</taxon>
    </lineage>
</organism>
<name>A0AAV6UIN0_9ARAC</name>
<protein>
    <submittedName>
        <fullName evidence="2">Uncharacterized protein</fullName>
    </submittedName>
</protein>
<evidence type="ECO:0000313" key="2">
    <source>
        <dbReference type="EMBL" id="KAG8183944.1"/>
    </source>
</evidence>
<keyword evidence="3" id="KW-1185">Reference proteome</keyword>
<gene>
    <name evidence="2" type="ORF">JTE90_006869</name>
</gene>
<reference evidence="2 3" key="1">
    <citation type="journal article" date="2022" name="Nat. Ecol. Evol.">
        <title>A masculinizing supergene underlies an exaggerated male reproductive morph in a spider.</title>
        <authorList>
            <person name="Hendrickx F."/>
            <person name="De Corte Z."/>
            <person name="Sonet G."/>
            <person name="Van Belleghem S.M."/>
            <person name="Kostlbacher S."/>
            <person name="Vangestel C."/>
        </authorList>
    </citation>
    <scope>NUCLEOTIDE SEQUENCE [LARGE SCALE GENOMIC DNA]</scope>
    <source>
        <strain evidence="2">W744_W776</strain>
    </source>
</reference>
<evidence type="ECO:0000256" key="1">
    <source>
        <dbReference type="SAM" id="MobiDB-lite"/>
    </source>
</evidence>
<comment type="caution">
    <text evidence="2">The sequence shown here is derived from an EMBL/GenBank/DDBJ whole genome shotgun (WGS) entry which is preliminary data.</text>
</comment>
<accession>A0AAV6UIN0</accession>
<dbReference type="AlphaFoldDB" id="A0AAV6UIN0"/>